<comment type="caution">
    <text evidence="1">The sequence shown here is derived from an EMBL/GenBank/DDBJ whole genome shotgun (WGS) entry which is preliminary data.</text>
</comment>
<reference evidence="1 2" key="1">
    <citation type="journal article" date="2016" name="Sci. Rep.">
        <title>Metabolic traits of an uncultured archaeal lineage -MSBL1- from brine pools of the Red Sea.</title>
        <authorList>
            <person name="Mwirichia R."/>
            <person name="Alam I."/>
            <person name="Rashid M."/>
            <person name="Vinu M."/>
            <person name="Ba-Alawi W."/>
            <person name="Anthony Kamau A."/>
            <person name="Kamanda Ngugi D."/>
            <person name="Goker M."/>
            <person name="Klenk H.P."/>
            <person name="Bajic V."/>
            <person name="Stingl U."/>
        </authorList>
    </citation>
    <scope>NUCLEOTIDE SEQUENCE [LARGE SCALE GENOMIC DNA]</scope>
    <source>
        <strain evidence="1">SCGC-AAA259O05</strain>
    </source>
</reference>
<proteinExistence type="predicted"/>
<protein>
    <submittedName>
        <fullName evidence="1">Uncharacterized protein</fullName>
    </submittedName>
</protein>
<keyword evidence="2" id="KW-1185">Reference proteome</keyword>
<sequence length="130" mass="14610">MIAEETVGEFDVSERVAHGILVLLAYIGGTIEYSRREVGIREITEERELWEVGLELMAHPYDPLLALSNAGLDEPVGKETCDVKGCSNEFPQKAKGRGRMTKKKDKGELVAWICPSCLEKLDRQMEWRSG</sequence>
<name>A0A133V3A3_9EURY</name>
<dbReference type="Proteomes" id="UP000070344">
    <property type="component" value="Unassembled WGS sequence"/>
</dbReference>
<gene>
    <name evidence="1" type="ORF">AKJ41_03460</name>
</gene>
<dbReference type="EMBL" id="LHXV01000037">
    <property type="protein sequence ID" value="KXB00922.1"/>
    <property type="molecule type" value="Genomic_DNA"/>
</dbReference>
<evidence type="ECO:0000313" key="2">
    <source>
        <dbReference type="Proteomes" id="UP000070344"/>
    </source>
</evidence>
<dbReference type="AlphaFoldDB" id="A0A133V3A3"/>
<organism evidence="1 2">
    <name type="scientific">candidate division MSBL1 archaeon SCGC-AAA259O05</name>
    <dbReference type="NCBI Taxonomy" id="1698271"/>
    <lineage>
        <taxon>Archaea</taxon>
        <taxon>Methanobacteriati</taxon>
        <taxon>Methanobacteriota</taxon>
        <taxon>candidate division MSBL1</taxon>
    </lineage>
</organism>
<accession>A0A133V3A3</accession>
<evidence type="ECO:0000313" key="1">
    <source>
        <dbReference type="EMBL" id="KXB00922.1"/>
    </source>
</evidence>